<keyword evidence="2" id="KW-0812">Transmembrane</keyword>
<dbReference type="Proteomes" id="UP000008363">
    <property type="component" value="Unassembled WGS sequence"/>
</dbReference>
<evidence type="ECO:0000256" key="1">
    <source>
        <dbReference type="SAM" id="MobiDB-lite"/>
    </source>
</evidence>
<dbReference type="EMBL" id="BAHC01000126">
    <property type="protein sequence ID" value="GAB91307.1"/>
    <property type="molecule type" value="Genomic_DNA"/>
</dbReference>
<dbReference type="PANTHER" id="PTHR43032:SF2">
    <property type="entry name" value="BLL0505 PROTEIN"/>
    <property type="match status" value="1"/>
</dbReference>
<sequence>MSIDRITTTSAAAEPLRDRRVTTRVGLALATCFVVCFVTGLLSHWIQHPPDWFAWISRPAWLYRVTQGLHVISGVTAIPLLLVKLGIVYPKLFERPLIGSPVRAIERMSIAVLVSSAIFQLVTGLMNIAQWYPWRFFFPSAHYAMAYVAIGALLIHIAVKLPIIRDALESPVDAERTDVTPPAAPEDSGDDDAVDDEDVGEDDGAGDMTEPAEERDGLGSLLTRRTVLRSAWVAAGIGAVAFAGQTVTPLRRLAVLAPRSGEGPQALPINRTAAQAGIVAAAQSPDHRLLLTGPGGEHVLTLDQLRAMPQHTVRLPIACVEGWSVEAEWTGVRLADLAAMAGHGGDTDVRMVSLDRGLYGTADIPIAQVRNPSTLIALRLNGAELDVDHGYPCRLIAPNLPGVMQTKWLSRIEML</sequence>
<organism evidence="4 5">
    <name type="scientific">Gordonia rhizosphera NBRC 16068</name>
    <dbReference type="NCBI Taxonomy" id="1108045"/>
    <lineage>
        <taxon>Bacteria</taxon>
        <taxon>Bacillati</taxon>
        <taxon>Actinomycetota</taxon>
        <taxon>Actinomycetes</taxon>
        <taxon>Mycobacteriales</taxon>
        <taxon>Gordoniaceae</taxon>
        <taxon>Gordonia</taxon>
    </lineage>
</organism>
<dbReference type="STRING" id="1108045.GORHZ_126_00480"/>
<dbReference type="Pfam" id="PF00174">
    <property type="entry name" value="Oxidored_molyb"/>
    <property type="match status" value="1"/>
</dbReference>
<dbReference type="AlphaFoldDB" id="K6WGP6"/>
<keyword evidence="2" id="KW-1133">Transmembrane helix</keyword>
<dbReference type="CDD" id="cd00321">
    <property type="entry name" value="SO_family_Moco"/>
    <property type="match status" value="1"/>
</dbReference>
<feature type="domain" description="Oxidoreductase molybdopterin-binding" evidence="3">
    <location>
        <begin position="283"/>
        <end position="414"/>
    </location>
</feature>
<dbReference type="RefSeq" id="WP_006334651.1">
    <property type="nucleotide sequence ID" value="NZ_BAHC01000126.1"/>
</dbReference>
<protein>
    <recommendedName>
        <fullName evidence="3">Oxidoreductase molybdopterin-binding domain-containing protein</fullName>
    </recommendedName>
</protein>
<evidence type="ECO:0000259" key="3">
    <source>
        <dbReference type="Pfam" id="PF00174"/>
    </source>
</evidence>
<feature type="transmembrane region" description="Helical" evidence="2">
    <location>
        <begin position="25"/>
        <end position="47"/>
    </location>
</feature>
<keyword evidence="5" id="KW-1185">Reference proteome</keyword>
<feature type="compositionally biased region" description="Acidic residues" evidence="1">
    <location>
        <begin position="187"/>
        <end position="211"/>
    </location>
</feature>
<reference evidence="4 5" key="1">
    <citation type="submission" date="2012-08" db="EMBL/GenBank/DDBJ databases">
        <title>Whole genome shotgun sequence of Gordonia rhizosphera NBRC 16068.</title>
        <authorList>
            <person name="Takarada H."/>
            <person name="Isaki S."/>
            <person name="Hosoyama A."/>
            <person name="Tsuchikane K."/>
            <person name="Katsumata H."/>
            <person name="Baba S."/>
            <person name="Ohji S."/>
            <person name="Yamazaki S."/>
            <person name="Fujita N."/>
        </authorList>
    </citation>
    <scope>NUCLEOTIDE SEQUENCE [LARGE SCALE GENOMIC DNA]</scope>
    <source>
        <strain evidence="4 5">NBRC 16068</strain>
    </source>
</reference>
<proteinExistence type="predicted"/>
<feature type="transmembrane region" description="Helical" evidence="2">
    <location>
        <begin position="141"/>
        <end position="159"/>
    </location>
</feature>
<dbReference type="eggNOG" id="COG2041">
    <property type="taxonomic scope" value="Bacteria"/>
</dbReference>
<dbReference type="InterPro" id="IPR036374">
    <property type="entry name" value="OxRdtase_Mopterin-bd_sf"/>
</dbReference>
<evidence type="ECO:0000313" key="5">
    <source>
        <dbReference type="Proteomes" id="UP000008363"/>
    </source>
</evidence>
<dbReference type="SUPFAM" id="SSF56524">
    <property type="entry name" value="Oxidoreductase molybdopterin-binding domain"/>
    <property type="match status" value="1"/>
</dbReference>
<dbReference type="Gene3D" id="3.90.420.10">
    <property type="entry name" value="Oxidoreductase, molybdopterin-binding domain"/>
    <property type="match status" value="1"/>
</dbReference>
<name>K6WGP6_9ACTN</name>
<dbReference type="InterPro" id="IPR000572">
    <property type="entry name" value="OxRdtase_Mopterin-bd_dom"/>
</dbReference>
<dbReference type="PANTHER" id="PTHR43032">
    <property type="entry name" value="PROTEIN-METHIONINE-SULFOXIDE REDUCTASE"/>
    <property type="match status" value="1"/>
</dbReference>
<keyword evidence="2" id="KW-0472">Membrane</keyword>
<feature type="transmembrane region" description="Helical" evidence="2">
    <location>
        <begin position="67"/>
        <end position="89"/>
    </location>
</feature>
<feature type="transmembrane region" description="Helical" evidence="2">
    <location>
        <begin position="110"/>
        <end position="129"/>
    </location>
</feature>
<feature type="region of interest" description="Disordered" evidence="1">
    <location>
        <begin position="174"/>
        <end position="216"/>
    </location>
</feature>
<accession>K6WGP6</accession>
<gene>
    <name evidence="4" type="ORF">GORHZ_126_00480</name>
</gene>
<evidence type="ECO:0000313" key="4">
    <source>
        <dbReference type="EMBL" id="GAB91307.1"/>
    </source>
</evidence>
<comment type="caution">
    <text evidence="4">The sequence shown here is derived from an EMBL/GenBank/DDBJ whole genome shotgun (WGS) entry which is preliminary data.</text>
</comment>
<evidence type="ECO:0000256" key="2">
    <source>
        <dbReference type="SAM" id="Phobius"/>
    </source>
</evidence>